<accession>A0A1L9UGF1</accession>
<proteinExistence type="predicted"/>
<protein>
    <submittedName>
        <fullName evidence="1">Uncharacterized protein</fullName>
    </submittedName>
</protein>
<dbReference type="RefSeq" id="XP_067477912.1">
    <property type="nucleotide sequence ID" value="XM_067628947.1"/>
</dbReference>
<dbReference type="AlphaFoldDB" id="A0A1L9UGF1"/>
<name>A0A1L9UGF1_ASPBC</name>
<reference evidence="2" key="1">
    <citation type="journal article" date="2017" name="Genome Biol.">
        <title>Comparative genomics reveals high biological diversity and specific adaptations in the industrially and medically important fungal genus Aspergillus.</title>
        <authorList>
            <person name="de Vries R.P."/>
            <person name="Riley R."/>
            <person name="Wiebenga A."/>
            <person name="Aguilar-Osorio G."/>
            <person name="Amillis S."/>
            <person name="Uchima C.A."/>
            <person name="Anderluh G."/>
            <person name="Asadollahi M."/>
            <person name="Askin M."/>
            <person name="Barry K."/>
            <person name="Battaglia E."/>
            <person name="Bayram O."/>
            <person name="Benocci T."/>
            <person name="Braus-Stromeyer S.A."/>
            <person name="Caldana C."/>
            <person name="Canovas D."/>
            <person name="Cerqueira G.C."/>
            <person name="Chen F."/>
            <person name="Chen W."/>
            <person name="Choi C."/>
            <person name="Clum A."/>
            <person name="Dos Santos R.A."/>
            <person name="Damasio A.R."/>
            <person name="Diallinas G."/>
            <person name="Emri T."/>
            <person name="Fekete E."/>
            <person name="Flipphi M."/>
            <person name="Freyberg S."/>
            <person name="Gallo A."/>
            <person name="Gournas C."/>
            <person name="Habgood R."/>
            <person name="Hainaut M."/>
            <person name="Harispe M.L."/>
            <person name="Henrissat B."/>
            <person name="Hilden K.S."/>
            <person name="Hope R."/>
            <person name="Hossain A."/>
            <person name="Karabika E."/>
            <person name="Karaffa L."/>
            <person name="Karanyi Z."/>
            <person name="Krasevec N."/>
            <person name="Kuo A."/>
            <person name="Kusch H."/>
            <person name="LaButti K."/>
            <person name="Lagendijk E.L."/>
            <person name="Lapidus A."/>
            <person name="Levasseur A."/>
            <person name="Lindquist E."/>
            <person name="Lipzen A."/>
            <person name="Logrieco A.F."/>
            <person name="MacCabe A."/>
            <person name="Maekelae M.R."/>
            <person name="Malavazi I."/>
            <person name="Melin P."/>
            <person name="Meyer V."/>
            <person name="Mielnichuk N."/>
            <person name="Miskei M."/>
            <person name="Molnar A.P."/>
            <person name="Mule G."/>
            <person name="Ngan C.Y."/>
            <person name="Orejas M."/>
            <person name="Orosz E."/>
            <person name="Ouedraogo J.P."/>
            <person name="Overkamp K.M."/>
            <person name="Park H.-S."/>
            <person name="Perrone G."/>
            <person name="Piumi F."/>
            <person name="Punt P.J."/>
            <person name="Ram A.F."/>
            <person name="Ramon A."/>
            <person name="Rauscher S."/>
            <person name="Record E."/>
            <person name="Riano-Pachon D.M."/>
            <person name="Robert V."/>
            <person name="Roehrig J."/>
            <person name="Ruller R."/>
            <person name="Salamov A."/>
            <person name="Salih N.S."/>
            <person name="Samson R.A."/>
            <person name="Sandor E."/>
            <person name="Sanguinetti M."/>
            <person name="Schuetze T."/>
            <person name="Sepcic K."/>
            <person name="Shelest E."/>
            <person name="Sherlock G."/>
            <person name="Sophianopoulou V."/>
            <person name="Squina F.M."/>
            <person name="Sun H."/>
            <person name="Susca A."/>
            <person name="Todd R.B."/>
            <person name="Tsang A."/>
            <person name="Unkles S.E."/>
            <person name="van de Wiele N."/>
            <person name="van Rossen-Uffink D."/>
            <person name="Oliveira J.V."/>
            <person name="Vesth T.C."/>
            <person name="Visser J."/>
            <person name="Yu J.-H."/>
            <person name="Zhou M."/>
            <person name="Andersen M.R."/>
            <person name="Archer D.B."/>
            <person name="Baker S.E."/>
            <person name="Benoit I."/>
            <person name="Brakhage A.A."/>
            <person name="Braus G.H."/>
            <person name="Fischer R."/>
            <person name="Frisvad J.C."/>
            <person name="Goldman G.H."/>
            <person name="Houbraken J."/>
            <person name="Oakley B."/>
            <person name="Pocsi I."/>
            <person name="Scazzocchio C."/>
            <person name="Seiboth B."/>
            <person name="vanKuyk P.A."/>
            <person name="Wortman J."/>
            <person name="Dyer P.S."/>
            <person name="Grigoriev I.V."/>
        </authorList>
    </citation>
    <scope>NUCLEOTIDE SEQUENCE [LARGE SCALE GENOMIC DNA]</scope>
    <source>
        <strain evidence="2">CBS 101740 / IMI 381727 / IBT 21946</strain>
    </source>
</reference>
<dbReference type="VEuPathDB" id="FungiDB:ASPBRDRAFT_677735"/>
<evidence type="ECO:0000313" key="1">
    <source>
        <dbReference type="EMBL" id="OJJ70664.1"/>
    </source>
</evidence>
<sequence length="508" mass="58573">MYKLRMNSYLQTCLDINTTLFLFVGARGHGTIEQSCVRYQSDSNFPTLLYCSRLIPKMVWKSWLSPEEHDSSYRIEWGSKVAKLLDCAKVPYVAWGDLMDAHLCADFRTERTLCFVVPDNRLDAAIRALRLAGLSEDPCRVDFCDWAGSPDSGNYNSSPWPAHHFHFFRRCQDFGRETTVCYPIGLLRKSQWLWLLPDPPLDFPEPNDPNFMLSTDRRHPDWDMKGFGNSFYPIKLLTPARWIESLFCQVIRDKSTIDRLQCAWFRPVQRFHERLARLLPPELFHLDLLQEPFRTIYKLKTYQLYYCPDYLLAEKMTDRLWEEWQEAGSMPDPVYPYDIENCKRMIEKARRRYGYSRDEISKLLRIGSPLTIATDMSLRGRRWSAPVLLFSNGPDTGFIVHTRADLETRHSSITTTTTVDSISPVDPPSHPWCTTCSQRRLCAKSTSVHMIVRRELTKTGNLVPQGSNFLDLPPFSSHGPGSLAPITETEGGDDFKPGVSVTLGFIPN</sequence>
<evidence type="ECO:0000313" key="2">
    <source>
        <dbReference type="Proteomes" id="UP000184499"/>
    </source>
</evidence>
<dbReference type="OrthoDB" id="4499271at2759"/>
<keyword evidence="2" id="KW-1185">Reference proteome</keyword>
<organism evidence="1 2">
    <name type="scientific">Aspergillus brasiliensis (strain CBS 101740 / IMI 381727 / IBT 21946)</name>
    <dbReference type="NCBI Taxonomy" id="767769"/>
    <lineage>
        <taxon>Eukaryota</taxon>
        <taxon>Fungi</taxon>
        <taxon>Dikarya</taxon>
        <taxon>Ascomycota</taxon>
        <taxon>Pezizomycotina</taxon>
        <taxon>Eurotiomycetes</taxon>
        <taxon>Eurotiomycetidae</taxon>
        <taxon>Eurotiales</taxon>
        <taxon>Aspergillaceae</taxon>
        <taxon>Aspergillus</taxon>
        <taxon>Aspergillus subgen. Circumdati</taxon>
    </lineage>
</organism>
<dbReference type="EMBL" id="KV878686">
    <property type="protein sequence ID" value="OJJ70664.1"/>
    <property type="molecule type" value="Genomic_DNA"/>
</dbReference>
<dbReference type="Proteomes" id="UP000184499">
    <property type="component" value="Unassembled WGS sequence"/>
</dbReference>
<dbReference type="GeneID" id="93581435"/>
<gene>
    <name evidence="1" type="ORF">ASPBRDRAFT_677735</name>
</gene>